<dbReference type="EMBL" id="JAVDYC010000001">
    <property type="protein sequence ID" value="MDR7325685.1"/>
    <property type="molecule type" value="Genomic_DNA"/>
</dbReference>
<dbReference type="RefSeq" id="WP_310420612.1">
    <property type="nucleotide sequence ID" value="NZ_JAVDYC010000001.1"/>
</dbReference>
<dbReference type="SUPFAM" id="SSF51735">
    <property type="entry name" value="NAD(P)-binding Rossmann-fold domains"/>
    <property type="match status" value="1"/>
</dbReference>
<keyword evidence="2" id="KW-0560">Oxidoreductase</keyword>
<comment type="caution">
    <text evidence="4">The sequence shown here is derived from an EMBL/GenBank/DDBJ whole genome shotgun (WGS) entry which is preliminary data.</text>
</comment>
<dbReference type="Gene3D" id="3.40.50.720">
    <property type="entry name" value="NAD(P)-binding Rossmann-like Domain"/>
    <property type="match status" value="1"/>
</dbReference>
<reference evidence="4 5" key="1">
    <citation type="submission" date="2023-07" db="EMBL/GenBank/DDBJ databases">
        <title>Sequencing the genomes of 1000 actinobacteria strains.</title>
        <authorList>
            <person name="Klenk H.-P."/>
        </authorList>
    </citation>
    <scope>NUCLEOTIDE SEQUENCE [LARGE SCALE GENOMIC DNA]</scope>
    <source>
        <strain evidence="4 5">DSM 44711</strain>
    </source>
</reference>
<name>A0AAE3ZVS3_9ACTN</name>
<proteinExistence type="inferred from homology"/>
<dbReference type="Pfam" id="PF00106">
    <property type="entry name" value="adh_short"/>
    <property type="match status" value="1"/>
</dbReference>
<dbReference type="InterPro" id="IPR002347">
    <property type="entry name" value="SDR_fam"/>
</dbReference>
<organism evidence="4 5">
    <name type="scientific">Catenuloplanes niger</name>
    <dbReference type="NCBI Taxonomy" id="587534"/>
    <lineage>
        <taxon>Bacteria</taxon>
        <taxon>Bacillati</taxon>
        <taxon>Actinomycetota</taxon>
        <taxon>Actinomycetes</taxon>
        <taxon>Micromonosporales</taxon>
        <taxon>Micromonosporaceae</taxon>
        <taxon>Catenuloplanes</taxon>
    </lineage>
</organism>
<evidence type="ECO:0000313" key="4">
    <source>
        <dbReference type="EMBL" id="MDR7325685.1"/>
    </source>
</evidence>
<evidence type="ECO:0000259" key="3">
    <source>
        <dbReference type="SMART" id="SM00822"/>
    </source>
</evidence>
<dbReference type="PRINTS" id="PR00081">
    <property type="entry name" value="GDHRDH"/>
</dbReference>
<dbReference type="AlphaFoldDB" id="A0AAE3ZVS3"/>
<dbReference type="Proteomes" id="UP001183629">
    <property type="component" value="Unassembled WGS sequence"/>
</dbReference>
<dbReference type="GO" id="GO:0016491">
    <property type="term" value="F:oxidoreductase activity"/>
    <property type="evidence" value="ECO:0007669"/>
    <property type="project" value="UniProtKB-KW"/>
</dbReference>
<evidence type="ECO:0000256" key="2">
    <source>
        <dbReference type="ARBA" id="ARBA00023002"/>
    </source>
</evidence>
<evidence type="ECO:0000256" key="1">
    <source>
        <dbReference type="ARBA" id="ARBA00006484"/>
    </source>
</evidence>
<gene>
    <name evidence="4" type="ORF">J2S44_005935</name>
</gene>
<keyword evidence="5" id="KW-1185">Reference proteome</keyword>
<evidence type="ECO:0000313" key="5">
    <source>
        <dbReference type="Proteomes" id="UP001183629"/>
    </source>
</evidence>
<sequence length="312" mass="32588">MAWSTADIPAQAGRVAVVTGGSGGLGLVTATALAARGAHVIMAARSRARALPARDRILAAHPDAVVDVVPLDLAELASVARAAGEILAAHRTIDLLINNAGVMAVPPATTADGFEIHLGVNHLGHWALTAHLLPAIARTPGARVVTLTSGAQHFGRPLDPKTTSRPGYGGWRAYDDSKLANRHFAQGLDRQFRAAGRSARAVTAHPGFANSDLMDRATGAGPRGAIMFPMARRLGMTVERGALSQLRAATDPRVDGGTMVGPRRQISGPPVARRLIRPGAGRAIRALWEFSRDATGLDVDVARALDRPAAHP</sequence>
<dbReference type="PANTHER" id="PTHR24320">
    <property type="entry name" value="RETINOL DEHYDROGENASE"/>
    <property type="match status" value="1"/>
</dbReference>
<dbReference type="InterPro" id="IPR036291">
    <property type="entry name" value="NAD(P)-bd_dom_sf"/>
</dbReference>
<accession>A0AAE3ZVS3</accession>
<comment type="similarity">
    <text evidence="1">Belongs to the short-chain dehydrogenases/reductases (SDR) family.</text>
</comment>
<feature type="domain" description="Ketoreductase" evidence="3">
    <location>
        <begin position="14"/>
        <end position="174"/>
    </location>
</feature>
<dbReference type="SMART" id="SM00822">
    <property type="entry name" value="PKS_KR"/>
    <property type="match status" value="1"/>
</dbReference>
<protein>
    <submittedName>
        <fullName evidence="4">NAD(P)-dependent dehydrogenase (Short-subunit alcohol dehydrogenase family)</fullName>
    </submittedName>
</protein>
<dbReference type="PANTHER" id="PTHR24320:SF148">
    <property type="entry name" value="NAD(P)-BINDING ROSSMANN-FOLD SUPERFAMILY PROTEIN"/>
    <property type="match status" value="1"/>
</dbReference>
<dbReference type="InterPro" id="IPR057326">
    <property type="entry name" value="KR_dom"/>
</dbReference>